<name>X1LR92_9ZZZZ</name>
<evidence type="ECO:0000313" key="2">
    <source>
        <dbReference type="EMBL" id="GAI21598.1"/>
    </source>
</evidence>
<dbReference type="Gene3D" id="1.20.5.470">
    <property type="entry name" value="Single helix bin"/>
    <property type="match status" value="1"/>
</dbReference>
<accession>X1LR92</accession>
<dbReference type="InterPro" id="IPR024074">
    <property type="entry name" value="AS_cat/multimer_dom_body"/>
</dbReference>
<feature type="domain" description="Arginosuccinate synthase C-terminal" evidence="1">
    <location>
        <begin position="4"/>
        <end position="43"/>
    </location>
</feature>
<feature type="non-terminal residue" evidence="2">
    <location>
        <position position="1"/>
    </location>
</feature>
<dbReference type="AlphaFoldDB" id="X1LR92"/>
<protein>
    <recommendedName>
        <fullName evidence="1">Arginosuccinate synthase C-terminal domain-containing protein</fullName>
    </recommendedName>
</protein>
<dbReference type="SUPFAM" id="SSF69864">
    <property type="entry name" value="Argininosuccinate synthetase, C-terminal domain"/>
    <property type="match status" value="1"/>
</dbReference>
<dbReference type="Pfam" id="PF20979">
    <property type="entry name" value="Arginosuc_syn_C"/>
    <property type="match status" value="1"/>
</dbReference>
<dbReference type="GO" id="GO:0004055">
    <property type="term" value="F:argininosuccinate synthase activity"/>
    <property type="evidence" value="ECO:0007669"/>
    <property type="project" value="InterPro"/>
</dbReference>
<dbReference type="UniPathway" id="UPA00068">
    <property type="reaction ID" value="UER00113"/>
</dbReference>
<dbReference type="GO" id="GO:0006526">
    <property type="term" value="P:L-arginine biosynthetic process"/>
    <property type="evidence" value="ECO:0007669"/>
    <property type="project" value="UniProtKB-UniPathway"/>
</dbReference>
<dbReference type="EMBL" id="BARV01014652">
    <property type="protein sequence ID" value="GAI21598.1"/>
    <property type="molecule type" value="Genomic_DNA"/>
</dbReference>
<gene>
    <name evidence="2" type="ORF">S06H3_25455</name>
</gene>
<comment type="caution">
    <text evidence="2">The sequence shown here is derived from an EMBL/GenBank/DDBJ whole genome shotgun (WGS) entry which is preliminary data.</text>
</comment>
<proteinExistence type="predicted"/>
<sequence>CVPVARTSEYSLYKEELATYSEKDKFDKKLAEGFIKIWGMPYKYQKSNIKNQK</sequence>
<dbReference type="InterPro" id="IPR048268">
    <property type="entry name" value="Arginosuc_syn_C"/>
</dbReference>
<reference evidence="2" key="1">
    <citation type="journal article" date="2014" name="Front. Microbiol.">
        <title>High frequency of phylogenetically diverse reductive dehalogenase-homologous genes in deep subseafloor sedimentary metagenomes.</title>
        <authorList>
            <person name="Kawai M."/>
            <person name="Futagami T."/>
            <person name="Toyoda A."/>
            <person name="Takaki Y."/>
            <person name="Nishi S."/>
            <person name="Hori S."/>
            <person name="Arai W."/>
            <person name="Tsubouchi T."/>
            <person name="Morono Y."/>
            <person name="Uchiyama I."/>
            <person name="Ito T."/>
            <person name="Fujiyama A."/>
            <person name="Inagaki F."/>
            <person name="Takami H."/>
        </authorList>
    </citation>
    <scope>NUCLEOTIDE SEQUENCE</scope>
    <source>
        <strain evidence="2">Expedition CK06-06</strain>
    </source>
</reference>
<evidence type="ECO:0000259" key="1">
    <source>
        <dbReference type="Pfam" id="PF20979"/>
    </source>
</evidence>
<organism evidence="2">
    <name type="scientific">marine sediment metagenome</name>
    <dbReference type="NCBI Taxonomy" id="412755"/>
    <lineage>
        <taxon>unclassified sequences</taxon>
        <taxon>metagenomes</taxon>
        <taxon>ecological metagenomes</taxon>
    </lineage>
</organism>